<evidence type="ECO:0000313" key="4">
    <source>
        <dbReference type="Proteomes" id="UP000179807"/>
    </source>
</evidence>
<organism evidence="3 4">
    <name type="scientific">Tritrichomonas foetus</name>
    <dbReference type="NCBI Taxonomy" id="1144522"/>
    <lineage>
        <taxon>Eukaryota</taxon>
        <taxon>Metamonada</taxon>
        <taxon>Parabasalia</taxon>
        <taxon>Tritrichomonadida</taxon>
        <taxon>Tritrichomonadidae</taxon>
        <taxon>Tritrichomonas</taxon>
    </lineage>
</organism>
<keyword evidence="4" id="KW-1185">Reference proteome</keyword>
<dbReference type="Proteomes" id="UP000179807">
    <property type="component" value="Unassembled WGS sequence"/>
</dbReference>
<evidence type="ECO:0000313" key="3">
    <source>
        <dbReference type="EMBL" id="OHS99727.1"/>
    </source>
</evidence>
<sequence length="527" mass="60712">MSCELTIISAQGLFTPDKDPAKLDPYVSIIAHSSYDSYIGETHYKNNTPNPVFNETFNFDFYRASYFDFYVYHHRTIIKDVLIGVGRLEVKDIVQNEEISVPITLVESKYAVSTLTVKFNYNFSPLKNGDFKPASSYVVLYTTQYPPINEPENTIEIKCLVKNTKRKYYYFLDGQNWWTTAGRSAGELPILCESGFSQERVLNISKLKKCETCFIIKSKNYTGKVTLNFACMKSENRKNFTQFYTCGKSARIFHQIDFAINVGEEIYAPEKLVTQSFGNIMFTERDEHNFIPVDYFERPIMTITKPMQIPSAVTNVQLVTGGFVHVNKNTHYVMPKILVFEKETKRFIDSLKQKIIRNQKICNGAIVNLGYNTEFKKSNGGIWDKYTDHYGASINLTEVPSNYVLFIGVKIEALSLRDTEHPFIRMVDCNSSNEIFFCPFKVQDVNPKSSILFKMEFVDDSWTIIPIYLPVLKSKELKNVASRYLLSAQKMYDPIDFRITPFLPFTENSGNEQLDGENEALLNDHEM</sequence>
<dbReference type="Pfam" id="PF00168">
    <property type="entry name" value="C2"/>
    <property type="match status" value="1"/>
</dbReference>
<feature type="domain" description="C2" evidence="2">
    <location>
        <begin position="1"/>
        <end position="103"/>
    </location>
</feature>
<dbReference type="RefSeq" id="XP_068352864.1">
    <property type="nucleotide sequence ID" value="XM_068509286.1"/>
</dbReference>
<dbReference type="GeneID" id="94843990"/>
<feature type="region of interest" description="Disordered" evidence="1">
    <location>
        <begin position="508"/>
        <end position="527"/>
    </location>
</feature>
<evidence type="ECO:0000259" key="2">
    <source>
        <dbReference type="PROSITE" id="PS50004"/>
    </source>
</evidence>
<dbReference type="VEuPathDB" id="TrichDB:TRFO_33808"/>
<proteinExistence type="predicted"/>
<reference evidence="3" key="1">
    <citation type="submission" date="2016-10" db="EMBL/GenBank/DDBJ databases">
        <authorList>
            <person name="Benchimol M."/>
            <person name="Almeida L.G."/>
            <person name="Vasconcelos A.T."/>
            <person name="Perreira-Neves A."/>
            <person name="Rosa I.A."/>
            <person name="Tasca T."/>
            <person name="Bogo M.R."/>
            <person name="de Souza W."/>
        </authorList>
    </citation>
    <scope>NUCLEOTIDE SEQUENCE [LARGE SCALE GENOMIC DNA]</scope>
    <source>
        <strain evidence="3">K</strain>
    </source>
</reference>
<name>A0A1J4JMR7_9EUKA</name>
<dbReference type="CDD" id="cd00030">
    <property type="entry name" value="C2"/>
    <property type="match status" value="1"/>
</dbReference>
<gene>
    <name evidence="3" type="ORF">TRFO_33808</name>
</gene>
<dbReference type="PROSITE" id="PS50004">
    <property type="entry name" value="C2"/>
    <property type="match status" value="1"/>
</dbReference>
<comment type="caution">
    <text evidence="3">The sequence shown here is derived from an EMBL/GenBank/DDBJ whole genome shotgun (WGS) entry which is preliminary data.</text>
</comment>
<dbReference type="AlphaFoldDB" id="A0A1J4JMR7"/>
<dbReference type="SMART" id="SM00239">
    <property type="entry name" value="C2"/>
    <property type="match status" value="1"/>
</dbReference>
<dbReference type="SUPFAM" id="SSF49562">
    <property type="entry name" value="C2 domain (Calcium/lipid-binding domain, CaLB)"/>
    <property type="match status" value="1"/>
</dbReference>
<accession>A0A1J4JMR7</accession>
<dbReference type="Gene3D" id="2.60.40.150">
    <property type="entry name" value="C2 domain"/>
    <property type="match status" value="1"/>
</dbReference>
<dbReference type="InterPro" id="IPR000008">
    <property type="entry name" value="C2_dom"/>
</dbReference>
<dbReference type="EMBL" id="MLAK01000991">
    <property type="protein sequence ID" value="OHS99727.1"/>
    <property type="molecule type" value="Genomic_DNA"/>
</dbReference>
<protein>
    <recommendedName>
        <fullName evidence="2">C2 domain-containing protein</fullName>
    </recommendedName>
</protein>
<evidence type="ECO:0000256" key="1">
    <source>
        <dbReference type="SAM" id="MobiDB-lite"/>
    </source>
</evidence>
<dbReference type="InterPro" id="IPR035892">
    <property type="entry name" value="C2_domain_sf"/>
</dbReference>